<dbReference type="SMART" id="SM01003">
    <property type="entry name" value="AlaDh_PNT_N"/>
    <property type="match status" value="1"/>
</dbReference>
<dbReference type="InterPro" id="IPR007698">
    <property type="entry name" value="AlaDH/PNT_NAD(H)-bd"/>
</dbReference>
<dbReference type="InterPro" id="IPR036291">
    <property type="entry name" value="NAD(P)-bd_dom_sf"/>
</dbReference>
<dbReference type="GO" id="GO:0000286">
    <property type="term" value="F:alanine dehydrogenase activity"/>
    <property type="evidence" value="ECO:0007669"/>
    <property type="project" value="TreeGrafter"/>
</dbReference>
<accession>A0A3E3K6D8</accession>
<dbReference type="SUPFAM" id="SSF52283">
    <property type="entry name" value="Formate/glycerate dehydrogenase catalytic domain-like"/>
    <property type="match status" value="1"/>
</dbReference>
<evidence type="ECO:0000256" key="1">
    <source>
        <dbReference type="ARBA" id="ARBA00023002"/>
    </source>
</evidence>
<dbReference type="SMART" id="SM01002">
    <property type="entry name" value="AlaDh_PNT_C"/>
    <property type="match status" value="1"/>
</dbReference>
<keyword evidence="5" id="KW-1185">Reference proteome</keyword>
<organism evidence="4 5">
    <name type="scientific">Sellimonas intestinalis</name>
    <dbReference type="NCBI Taxonomy" id="1653434"/>
    <lineage>
        <taxon>Bacteria</taxon>
        <taxon>Bacillati</taxon>
        <taxon>Bacillota</taxon>
        <taxon>Clostridia</taxon>
        <taxon>Lachnospirales</taxon>
        <taxon>Lachnospiraceae</taxon>
        <taxon>Sellimonas</taxon>
    </lineage>
</organism>
<protein>
    <submittedName>
        <fullName evidence="4">N(5)-(Carboxyethyl)ornithine synthase</fullName>
    </submittedName>
</protein>
<dbReference type="Pfam" id="PF01262">
    <property type="entry name" value="AlaDh_PNT_C"/>
    <property type="match status" value="1"/>
</dbReference>
<gene>
    <name evidence="4" type="ORF">DW016_03225</name>
</gene>
<evidence type="ECO:0000259" key="3">
    <source>
        <dbReference type="SMART" id="SM01003"/>
    </source>
</evidence>
<reference evidence="4 5" key="1">
    <citation type="submission" date="2018-08" db="EMBL/GenBank/DDBJ databases">
        <title>A genome reference for cultivated species of the human gut microbiota.</title>
        <authorList>
            <person name="Zou Y."/>
            <person name="Xue W."/>
            <person name="Luo G."/>
        </authorList>
    </citation>
    <scope>NUCLEOTIDE SEQUENCE [LARGE SCALE GENOMIC DNA]</scope>
    <source>
        <strain evidence="4 5">AF37-2AT</strain>
    </source>
</reference>
<keyword evidence="1" id="KW-0560">Oxidoreductase</keyword>
<dbReference type="GO" id="GO:0005886">
    <property type="term" value="C:plasma membrane"/>
    <property type="evidence" value="ECO:0007669"/>
    <property type="project" value="TreeGrafter"/>
</dbReference>
<dbReference type="SUPFAM" id="SSF51735">
    <property type="entry name" value="NAD(P)-binding Rossmann-fold domains"/>
    <property type="match status" value="1"/>
</dbReference>
<dbReference type="InterPro" id="IPR007886">
    <property type="entry name" value="AlaDH/PNT_N"/>
</dbReference>
<dbReference type="PANTHER" id="PTHR42795">
    <property type="entry name" value="ALANINE DEHYDROGENASE"/>
    <property type="match status" value="1"/>
</dbReference>
<dbReference type="AlphaFoldDB" id="A0A3E3K6D8"/>
<evidence type="ECO:0000313" key="5">
    <source>
        <dbReference type="Proteomes" id="UP000261080"/>
    </source>
</evidence>
<dbReference type="EMBL" id="QVLX01000001">
    <property type="protein sequence ID" value="RGE90267.1"/>
    <property type="molecule type" value="Genomic_DNA"/>
</dbReference>
<feature type="domain" description="Alanine dehydrogenase/pyridine nucleotide transhydrogenase N-terminal" evidence="3">
    <location>
        <begin position="5"/>
        <end position="133"/>
    </location>
</feature>
<dbReference type="Pfam" id="PF05222">
    <property type="entry name" value="AlaDh_PNT_N"/>
    <property type="match status" value="1"/>
</dbReference>
<proteinExistence type="predicted"/>
<dbReference type="Gene3D" id="3.40.50.720">
    <property type="entry name" value="NAD(P)-binding Rossmann-like Domain"/>
    <property type="match status" value="4"/>
</dbReference>
<evidence type="ECO:0000259" key="2">
    <source>
        <dbReference type="SMART" id="SM01002"/>
    </source>
</evidence>
<dbReference type="CDD" id="cd12181">
    <property type="entry name" value="ceo_syn"/>
    <property type="match status" value="1"/>
</dbReference>
<dbReference type="RefSeq" id="WP_053770025.1">
    <property type="nucleotide sequence ID" value="NZ_CAUAFM010000035.1"/>
</dbReference>
<dbReference type="PANTHER" id="PTHR42795:SF1">
    <property type="entry name" value="ALANINE DEHYDROGENASE"/>
    <property type="match status" value="1"/>
</dbReference>
<feature type="domain" description="Alanine dehydrogenase/pyridine nucleotide transhydrogenase NAD(H)-binding" evidence="2">
    <location>
        <begin position="141"/>
        <end position="260"/>
    </location>
</feature>
<dbReference type="OrthoDB" id="9804592at2"/>
<dbReference type="GO" id="GO:0047126">
    <property type="term" value="F:N5-(carboxyethyl)ornithine synthase activity"/>
    <property type="evidence" value="ECO:0007669"/>
    <property type="project" value="InterPro"/>
</dbReference>
<sequence>MRTIGFPISDKENENRRAILPTDLMKIRHPECICIEKGYGKVLGIDDEQYVACGCHLAEHEEVLDKDIICDAKIGDAGYLKKLKEGKTIFGWIHAVQNKDITDILLDRKLTAYAWEDMFEEGRHCFWRNNEIAGEAAIMNAFHCHGLMPYNTKVALLGKGNVARGALKILTLLGADVTVYDRRTESLFQKELGQYDVIVNGILWDTKRKDHIIYKKDLKRMKKGAMIIDISCDAHGGIETSEATTIDHPTYEVEGILHYVVDHTPSLFYKTASQGISEEVGKYLDDLCERKENPILTQALIMNHGMIIDERINEFQGRTI</sequence>
<evidence type="ECO:0000313" key="4">
    <source>
        <dbReference type="EMBL" id="RGE90267.1"/>
    </source>
</evidence>
<dbReference type="GO" id="GO:0006524">
    <property type="term" value="P:alanine catabolic process"/>
    <property type="evidence" value="ECO:0007669"/>
    <property type="project" value="TreeGrafter"/>
</dbReference>
<dbReference type="Proteomes" id="UP000261080">
    <property type="component" value="Unassembled WGS sequence"/>
</dbReference>
<name>A0A3E3K6D8_9FIRM</name>
<dbReference type="InterPro" id="IPR046951">
    <property type="entry name" value="CEOS"/>
</dbReference>
<comment type="caution">
    <text evidence="4">The sequence shown here is derived from an EMBL/GenBank/DDBJ whole genome shotgun (WGS) entry which is preliminary data.</text>
</comment>
<dbReference type="GeneID" id="97192408"/>